<gene>
    <name evidence="6" type="ORF">TIRI35C_0732</name>
</gene>
<dbReference type="EMBL" id="LR881183">
    <property type="protein sequence ID" value="CAD5243886.1"/>
    <property type="molecule type" value="Genomic_DNA"/>
</dbReference>
<reference evidence="6 7" key="1">
    <citation type="submission" date="2020-09" db="EMBL/GenBank/DDBJ databases">
        <authorList>
            <person name="Courtine D."/>
        </authorList>
    </citation>
    <scope>NUCLEOTIDE SEQUENCE [LARGE SCALE GENOMIC DNA]</scope>
    <source>
        <strain evidence="6 7">IRI35c</strain>
    </source>
</reference>
<comment type="similarity">
    <text evidence="5">Belongs to the HepT RNase toxin family.</text>
</comment>
<name>A0A7G2D7K5_9EURY</name>
<evidence type="ECO:0008006" key="8">
    <source>
        <dbReference type="Google" id="ProtNLM"/>
    </source>
</evidence>
<evidence type="ECO:0000256" key="3">
    <source>
        <dbReference type="ARBA" id="ARBA00022722"/>
    </source>
</evidence>
<evidence type="ECO:0000313" key="6">
    <source>
        <dbReference type="EMBL" id="CAD5243886.1"/>
    </source>
</evidence>
<dbReference type="GO" id="GO:0016787">
    <property type="term" value="F:hydrolase activity"/>
    <property type="evidence" value="ECO:0007669"/>
    <property type="project" value="UniProtKB-KW"/>
</dbReference>
<dbReference type="GO" id="GO:0004540">
    <property type="term" value="F:RNA nuclease activity"/>
    <property type="evidence" value="ECO:0007669"/>
    <property type="project" value="InterPro"/>
</dbReference>
<keyword evidence="3" id="KW-0540">Nuclease</keyword>
<organism evidence="6 7">
    <name type="scientific">Thermococcus camini</name>
    <dbReference type="NCBI Taxonomy" id="2016373"/>
    <lineage>
        <taxon>Archaea</taxon>
        <taxon>Methanobacteriati</taxon>
        <taxon>Methanobacteriota</taxon>
        <taxon>Thermococci</taxon>
        <taxon>Thermococcales</taxon>
        <taxon>Thermococcaceae</taxon>
        <taxon>Thermococcus</taxon>
    </lineage>
</organism>
<keyword evidence="2" id="KW-1277">Toxin-antitoxin system</keyword>
<keyword evidence="7" id="KW-1185">Reference proteome</keyword>
<dbReference type="InterPro" id="IPR052379">
    <property type="entry name" value="Type_VII_TA_RNase"/>
</dbReference>
<dbReference type="GO" id="GO:0110001">
    <property type="term" value="C:toxin-antitoxin complex"/>
    <property type="evidence" value="ECO:0007669"/>
    <property type="project" value="InterPro"/>
</dbReference>
<dbReference type="Proteomes" id="UP000516304">
    <property type="component" value="Chromosome TIRI35C"/>
</dbReference>
<dbReference type="Gene3D" id="1.20.120.580">
    <property type="entry name" value="bsu32300-like"/>
    <property type="match status" value="1"/>
</dbReference>
<keyword evidence="1" id="KW-0597">Phosphoprotein</keyword>
<sequence>MEYEEVLKSVKLIREGMPASVEEFKSMGLARDGVYKRLEFAIGMVLDGLSELAREHDIIALSYKEMVEGLSEKGAIPESVADKAIFLAQLREVLIYDYDSVNDEMAFRDMEEYLEFIETVLTFLEGSR</sequence>
<dbReference type="InterPro" id="IPR008201">
    <property type="entry name" value="HepT-like"/>
</dbReference>
<dbReference type="KEGG" id="tcq:TIRI35C_0732"/>
<evidence type="ECO:0000256" key="2">
    <source>
        <dbReference type="ARBA" id="ARBA00022649"/>
    </source>
</evidence>
<dbReference type="PANTHER" id="PTHR33397:SF5">
    <property type="entry name" value="RNASE YUTE-RELATED"/>
    <property type="match status" value="1"/>
</dbReference>
<evidence type="ECO:0000313" key="7">
    <source>
        <dbReference type="Proteomes" id="UP000516304"/>
    </source>
</evidence>
<dbReference type="InterPro" id="IPR037038">
    <property type="entry name" value="HepT-like_sf"/>
</dbReference>
<protein>
    <recommendedName>
        <fullName evidence="8">DUF86 domain-containing protein</fullName>
    </recommendedName>
</protein>
<evidence type="ECO:0000256" key="4">
    <source>
        <dbReference type="ARBA" id="ARBA00022801"/>
    </source>
</evidence>
<dbReference type="AlphaFoldDB" id="A0A7G2D7K5"/>
<proteinExistence type="inferred from homology"/>
<evidence type="ECO:0000256" key="1">
    <source>
        <dbReference type="ARBA" id="ARBA00022553"/>
    </source>
</evidence>
<keyword evidence="4" id="KW-0378">Hydrolase</keyword>
<dbReference type="Pfam" id="PF01934">
    <property type="entry name" value="HepT-like"/>
    <property type="match status" value="1"/>
</dbReference>
<accession>A0A7G2D7K5</accession>
<dbReference type="PANTHER" id="PTHR33397">
    <property type="entry name" value="UPF0331 PROTEIN YUTE"/>
    <property type="match status" value="1"/>
</dbReference>
<evidence type="ECO:0000256" key="5">
    <source>
        <dbReference type="ARBA" id="ARBA00024207"/>
    </source>
</evidence>